<name>A0ABV7A9I8_9BACI</name>
<comment type="similarity">
    <text evidence="4">Belongs to the class-I pyridoxal-phosphate-dependent aminotransferase family.</text>
</comment>
<evidence type="ECO:0000256" key="2">
    <source>
        <dbReference type="ARBA" id="ARBA00022576"/>
    </source>
</evidence>
<gene>
    <name evidence="7" type="ORF">ACFODW_14640</name>
</gene>
<keyword evidence="2 4" id="KW-0032">Aminotransferase</keyword>
<dbReference type="Proteomes" id="UP001595387">
    <property type="component" value="Unassembled WGS sequence"/>
</dbReference>
<dbReference type="InterPro" id="IPR004839">
    <property type="entry name" value="Aminotransferase_I/II_large"/>
</dbReference>
<evidence type="ECO:0000256" key="1">
    <source>
        <dbReference type="ARBA" id="ARBA00001933"/>
    </source>
</evidence>
<protein>
    <recommendedName>
        <fullName evidence="4">Aminotransferase</fullName>
        <ecNumber evidence="4">2.6.1.-</ecNumber>
    </recommendedName>
</protein>
<dbReference type="InterPro" id="IPR050881">
    <property type="entry name" value="LL-DAP_aminotransferase"/>
</dbReference>
<evidence type="ECO:0000256" key="5">
    <source>
        <dbReference type="SAM" id="Coils"/>
    </source>
</evidence>
<sequence>MAFISRHVSSLPAYLFSEFARKKQKLQEKGVDVIDLGIGAPDLSPPEFVIDKLVEELGVAENHRYSSYSGCKEFKEAVASFYQRRYQVDLDPEEEVLALIGSKEGIAHLIQAVVDPGDKVIVPDPGYPVYEKAVHLTRGEMVRLPLDASHGFLPDFNRVPIHHAEQAKLMLLNYPGNPTAATADKKAFLNAVTYAEKYHLAIANDAAYDLLTFGDYQSPSILQIPGAKDRTVEFGSLSKSFSMAGWRIGYAVGNKEIIQGLATLKSNMDTSQFLPVQKAAAAALNSDLASVEENNRIYQERMEKMHTALRELGIKAKKPRGTLFLWAEVPRGYRSMDFADKLLEESGVIVTPGSAFGEGGEGYFRIALTVPAKRLEEVIRRWKRLGIGGG</sequence>
<dbReference type="Gene3D" id="3.90.1150.10">
    <property type="entry name" value="Aspartate Aminotransferase, domain 1"/>
    <property type="match status" value="1"/>
</dbReference>
<dbReference type="SUPFAM" id="SSF53383">
    <property type="entry name" value="PLP-dependent transferases"/>
    <property type="match status" value="1"/>
</dbReference>
<proteinExistence type="inferred from homology"/>
<keyword evidence="5" id="KW-0175">Coiled coil</keyword>
<evidence type="ECO:0000313" key="8">
    <source>
        <dbReference type="Proteomes" id="UP001595387"/>
    </source>
</evidence>
<keyword evidence="8" id="KW-1185">Reference proteome</keyword>
<dbReference type="EC" id="2.6.1.-" evidence="4"/>
<accession>A0ABV7A9I8</accession>
<dbReference type="RefSeq" id="WP_390307523.1">
    <property type="nucleotide sequence ID" value="NZ_JBHRRZ010000037.1"/>
</dbReference>
<dbReference type="GO" id="GO:0008483">
    <property type="term" value="F:transaminase activity"/>
    <property type="evidence" value="ECO:0007669"/>
    <property type="project" value="UniProtKB-KW"/>
</dbReference>
<organism evidence="7 8">
    <name type="scientific">Virgibacillus sediminis</name>
    <dbReference type="NCBI Taxonomy" id="202260"/>
    <lineage>
        <taxon>Bacteria</taxon>
        <taxon>Bacillati</taxon>
        <taxon>Bacillota</taxon>
        <taxon>Bacilli</taxon>
        <taxon>Bacillales</taxon>
        <taxon>Bacillaceae</taxon>
        <taxon>Virgibacillus</taxon>
    </lineage>
</organism>
<dbReference type="Gene3D" id="3.40.640.10">
    <property type="entry name" value="Type I PLP-dependent aspartate aminotransferase-like (Major domain)"/>
    <property type="match status" value="1"/>
</dbReference>
<reference evidence="8" key="1">
    <citation type="journal article" date="2019" name="Int. J. Syst. Evol. Microbiol.">
        <title>The Global Catalogue of Microorganisms (GCM) 10K type strain sequencing project: providing services to taxonomists for standard genome sequencing and annotation.</title>
        <authorList>
            <consortium name="The Broad Institute Genomics Platform"/>
            <consortium name="The Broad Institute Genome Sequencing Center for Infectious Disease"/>
            <person name="Wu L."/>
            <person name="Ma J."/>
        </authorList>
    </citation>
    <scope>NUCLEOTIDE SEQUENCE [LARGE SCALE GENOMIC DNA]</scope>
    <source>
        <strain evidence="8">KCTC 13193</strain>
    </source>
</reference>
<evidence type="ECO:0000256" key="4">
    <source>
        <dbReference type="RuleBase" id="RU000481"/>
    </source>
</evidence>
<dbReference type="InterPro" id="IPR015421">
    <property type="entry name" value="PyrdxlP-dep_Trfase_major"/>
</dbReference>
<comment type="caution">
    <text evidence="7">The sequence shown here is derived from an EMBL/GenBank/DDBJ whole genome shotgun (WGS) entry which is preliminary data.</text>
</comment>
<evidence type="ECO:0000313" key="7">
    <source>
        <dbReference type="EMBL" id="MFC2949556.1"/>
    </source>
</evidence>
<dbReference type="InterPro" id="IPR015424">
    <property type="entry name" value="PyrdxlP-dep_Trfase"/>
</dbReference>
<dbReference type="EMBL" id="JBHRRZ010000037">
    <property type="protein sequence ID" value="MFC2949556.1"/>
    <property type="molecule type" value="Genomic_DNA"/>
</dbReference>
<feature type="coiled-coil region" evidence="5">
    <location>
        <begin position="281"/>
        <end position="308"/>
    </location>
</feature>
<dbReference type="PANTHER" id="PTHR42832:SF3">
    <property type="entry name" value="L-GLUTAMINE--4-(METHYLSULFANYL)-2-OXOBUTANOATE AMINOTRANSFERASE"/>
    <property type="match status" value="1"/>
</dbReference>
<dbReference type="InterPro" id="IPR004838">
    <property type="entry name" value="NHTrfase_class1_PyrdxlP-BS"/>
</dbReference>
<evidence type="ECO:0000259" key="6">
    <source>
        <dbReference type="Pfam" id="PF00155"/>
    </source>
</evidence>
<dbReference type="PROSITE" id="PS00105">
    <property type="entry name" value="AA_TRANSFER_CLASS_1"/>
    <property type="match status" value="1"/>
</dbReference>
<evidence type="ECO:0000256" key="3">
    <source>
        <dbReference type="ARBA" id="ARBA00022679"/>
    </source>
</evidence>
<dbReference type="InterPro" id="IPR015422">
    <property type="entry name" value="PyrdxlP-dep_Trfase_small"/>
</dbReference>
<comment type="cofactor">
    <cofactor evidence="1 4">
        <name>pyridoxal 5'-phosphate</name>
        <dbReference type="ChEBI" id="CHEBI:597326"/>
    </cofactor>
</comment>
<dbReference type="PANTHER" id="PTHR42832">
    <property type="entry name" value="AMINO ACID AMINOTRANSFERASE"/>
    <property type="match status" value="1"/>
</dbReference>
<keyword evidence="3 4" id="KW-0808">Transferase</keyword>
<feature type="domain" description="Aminotransferase class I/classII large" evidence="6">
    <location>
        <begin position="32"/>
        <end position="381"/>
    </location>
</feature>
<dbReference type="CDD" id="cd00609">
    <property type="entry name" value="AAT_like"/>
    <property type="match status" value="1"/>
</dbReference>
<dbReference type="Pfam" id="PF00155">
    <property type="entry name" value="Aminotran_1_2"/>
    <property type="match status" value="1"/>
</dbReference>